<comment type="caution">
    <text evidence="1">The sequence shown here is derived from an EMBL/GenBank/DDBJ whole genome shotgun (WGS) entry which is preliminary data.</text>
</comment>
<gene>
    <name evidence="1" type="ORF">DWW18_10290</name>
</gene>
<dbReference type="InterPro" id="IPR032183">
    <property type="entry name" value="PKD-like"/>
</dbReference>
<protein>
    <submittedName>
        <fullName evidence="1">Uncharacterized protein</fullName>
    </submittedName>
</protein>
<sequence>MNMKRNLLIWFTILSSLIGCVDDKSNTRIEELNEVTIGALQEKYSAKLGSYLQIPLPITTRTGDESQLSYAWYTYTPTTRTQADTLGKTKDLNAFMDPKILTPGEDYSLVVKITDLSTGVYYRKKMKLEVLSDFTKGTLLLCKENESYALHFMVDDAEKTFVKNIFEAANGTKLENPVRVYALNPNKYQPQMKEVLVLCENETGGYFLNPVSMKSNRTVESAITFSPETGIYSPQLHVESSSRSVDYLIISDQVFKRGTNMGAMTWDAPMVVVEGSTEYKIGTGMVQSSSGPAFYDELNGRILVHNNSAWNKAPLKQLKTETGDLNYFDCNNMGTNMEYLAGGLLSADNECWMLLRHKENQQNYLFKIKITSDNRGTSLAKIAITPEVAPHLQEATHFASLEGMKDLLFYSTGNSVYAIALSNLREGVTNNLEAQIINGLEDDFSITGMKLSDILVPDPTPENPLATKTTQQIRLYIQDQKISGNQKGGVAYYELGTVGGIHADPVYRLSGFCDQVIDVEEKYE</sequence>
<dbReference type="PROSITE" id="PS51257">
    <property type="entry name" value="PROKAR_LIPOPROTEIN"/>
    <property type="match status" value="1"/>
</dbReference>
<name>A0A412X0H4_9BACT</name>
<accession>A0A412X0H4</accession>
<proteinExistence type="predicted"/>
<evidence type="ECO:0000313" key="2">
    <source>
        <dbReference type="Proteomes" id="UP000283589"/>
    </source>
</evidence>
<organism evidence="1 2">
    <name type="scientific">Butyricimonas virosa</name>
    <dbReference type="NCBI Taxonomy" id="544645"/>
    <lineage>
        <taxon>Bacteria</taxon>
        <taxon>Pseudomonadati</taxon>
        <taxon>Bacteroidota</taxon>
        <taxon>Bacteroidia</taxon>
        <taxon>Bacteroidales</taxon>
        <taxon>Odoribacteraceae</taxon>
        <taxon>Butyricimonas</taxon>
    </lineage>
</organism>
<dbReference type="Proteomes" id="UP000283589">
    <property type="component" value="Unassembled WGS sequence"/>
</dbReference>
<evidence type="ECO:0000313" key="1">
    <source>
        <dbReference type="EMBL" id="RGV33780.1"/>
    </source>
</evidence>
<dbReference type="EMBL" id="QRZA01000011">
    <property type="protein sequence ID" value="RGV33780.1"/>
    <property type="molecule type" value="Genomic_DNA"/>
</dbReference>
<dbReference type="Pfam" id="PF16407">
    <property type="entry name" value="PKD_2"/>
    <property type="match status" value="1"/>
</dbReference>
<dbReference type="AlphaFoldDB" id="A0A412X0H4"/>
<reference evidence="1 2" key="1">
    <citation type="submission" date="2018-08" db="EMBL/GenBank/DDBJ databases">
        <title>A genome reference for cultivated species of the human gut microbiota.</title>
        <authorList>
            <person name="Zou Y."/>
            <person name="Xue W."/>
            <person name="Luo G."/>
        </authorList>
    </citation>
    <scope>NUCLEOTIDE SEQUENCE [LARGE SCALE GENOMIC DNA]</scope>
    <source>
        <strain evidence="1 2">AF14-49</strain>
    </source>
</reference>